<accession>A0A2P6P027</accession>
<dbReference type="GO" id="GO:0035556">
    <property type="term" value="P:intracellular signal transduction"/>
    <property type="evidence" value="ECO:0007669"/>
    <property type="project" value="TreeGrafter"/>
</dbReference>
<dbReference type="AlphaFoldDB" id="A0A2P6P027"/>
<dbReference type="Gene3D" id="1.10.510.10">
    <property type="entry name" value="Transferase(Phosphotransferase) domain 1"/>
    <property type="match status" value="1"/>
</dbReference>
<evidence type="ECO:0000313" key="11">
    <source>
        <dbReference type="Proteomes" id="UP000241769"/>
    </source>
</evidence>
<dbReference type="Proteomes" id="UP000241769">
    <property type="component" value="Unassembled WGS sequence"/>
</dbReference>
<keyword evidence="3" id="KW-0547">Nucleotide-binding</keyword>
<evidence type="ECO:0000256" key="2">
    <source>
        <dbReference type="ARBA" id="ARBA00022527"/>
    </source>
</evidence>
<keyword evidence="5" id="KW-0067">ATP-binding</keyword>
<evidence type="ECO:0000256" key="3">
    <source>
        <dbReference type="ARBA" id="ARBA00022741"/>
    </source>
</evidence>
<dbReference type="GO" id="GO:0005737">
    <property type="term" value="C:cytoplasm"/>
    <property type="evidence" value="ECO:0007669"/>
    <property type="project" value="TreeGrafter"/>
</dbReference>
<evidence type="ECO:0000256" key="6">
    <source>
        <dbReference type="ARBA" id="ARBA00047899"/>
    </source>
</evidence>
<dbReference type="GO" id="GO:0004674">
    <property type="term" value="F:protein serine/threonine kinase activity"/>
    <property type="evidence" value="ECO:0007669"/>
    <property type="project" value="UniProtKB-KW"/>
</dbReference>
<dbReference type="PROSITE" id="PS50011">
    <property type="entry name" value="PROTEIN_KINASE_DOM"/>
    <property type="match status" value="1"/>
</dbReference>
<dbReference type="GO" id="GO:0005524">
    <property type="term" value="F:ATP binding"/>
    <property type="evidence" value="ECO:0007669"/>
    <property type="project" value="UniProtKB-KW"/>
</dbReference>
<comment type="catalytic activity">
    <reaction evidence="7">
        <text>L-seryl-[protein] + ATP = O-phospho-L-seryl-[protein] + ADP + H(+)</text>
        <dbReference type="Rhea" id="RHEA:17989"/>
        <dbReference type="Rhea" id="RHEA-COMP:9863"/>
        <dbReference type="Rhea" id="RHEA-COMP:11604"/>
        <dbReference type="ChEBI" id="CHEBI:15378"/>
        <dbReference type="ChEBI" id="CHEBI:29999"/>
        <dbReference type="ChEBI" id="CHEBI:30616"/>
        <dbReference type="ChEBI" id="CHEBI:83421"/>
        <dbReference type="ChEBI" id="CHEBI:456216"/>
        <dbReference type="EC" id="2.7.11.1"/>
    </reaction>
</comment>
<comment type="catalytic activity">
    <reaction evidence="6">
        <text>L-threonyl-[protein] + ATP = O-phospho-L-threonyl-[protein] + ADP + H(+)</text>
        <dbReference type="Rhea" id="RHEA:46608"/>
        <dbReference type="Rhea" id="RHEA-COMP:11060"/>
        <dbReference type="Rhea" id="RHEA-COMP:11605"/>
        <dbReference type="ChEBI" id="CHEBI:15378"/>
        <dbReference type="ChEBI" id="CHEBI:30013"/>
        <dbReference type="ChEBI" id="CHEBI:30616"/>
        <dbReference type="ChEBI" id="CHEBI:61977"/>
        <dbReference type="ChEBI" id="CHEBI:456216"/>
        <dbReference type="EC" id="2.7.11.1"/>
    </reaction>
</comment>
<reference evidence="10 11" key="1">
    <citation type="journal article" date="2018" name="Genome Biol. Evol.">
        <title>Multiple Roots of Fruiting Body Formation in Amoebozoa.</title>
        <authorList>
            <person name="Hillmann F."/>
            <person name="Forbes G."/>
            <person name="Novohradska S."/>
            <person name="Ferling I."/>
            <person name="Riege K."/>
            <person name="Groth M."/>
            <person name="Westermann M."/>
            <person name="Marz M."/>
            <person name="Spaller T."/>
            <person name="Winckler T."/>
            <person name="Schaap P."/>
            <person name="Glockner G."/>
        </authorList>
    </citation>
    <scope>NUCLEOTIDE SEQUENCE [LARGE SCALE GENOMIC DNA]</scope>
    <source>
        <strain evidence="10 11">Jena</strain>
    </source>
</reference>
<proteinExistence type="predicted"/>
<dbReference type="SUPFAM" id="SSF56112">
    <property type="entry name" value="Protein kinase-like (PK-like)"/>
    <property type="match status" value="1"/>
</dbReference>
<dbReference type="EMBL" id="MDYQ01000002">
    <property type="protein sequence ID" value="PRP89547.1"/>
    <property type="molecule type" value="Genomic_DNA"/>
</dbReference>
<sequence>MVRNKRKTRATLPAGMESGDLGASKWSLGPPSGSFTKYQPERGRMQQQLMLPDTLYPDARPFSNGTHGTIFLATGEAGEKLILKRLAKNGAGKQRIRNEIEAGIRLRGIPQVPFFHRHMETEEHTWLIFDFVDGVDLLTWMEDFNFEPVEEHTVRQIALQIIHTLDHVHSRGISHKDIKLENLILDTTTGLISILDFGLCYSFSKGKDHLCKDFAGSREYSPPELLLTYGPFSATKADVWSLGVTLYALLYGCFPFGFDTKTAEEMISSGRHPSPTFPEDVVVSSDAVDLLSKMIEVDPDKRLDLRQIVLHPWFDELCGPEEPSASP</sequence>
<feature type="region of interest" description="Disordered" evidence="8">
    <location>
        <begin position="1"/>
        <end position="32"/>
    </location>
</feature>
<evidence type="ECO:0000256" key="8">
    <source>
        <dbReference type="SAM" id="MobiDB-lite"/>
    </source>
</evidence>
<evidence type="ECO:0000256" key="1">
    <source>
        <dbReference type="ARBA" id="ARBA00012513"/>
    </source>
</evidence>
<dbReference type="PANTHER" id="PTHR24346:SF30">
    <property type="entry name" value="MATERNAL EMBRYONIC LEUCINE ZIPPER KINASE"/>
    <property type="match status" value="1"/>
</dbReference>
<comment type="caution">
    <text evidence="10">The sequence shown here is derived from an EMBL/GenBank/DDBJ whole genome shotgun (WGS) entry which is preliminary data.</text>
</comment>
<dbReference type="SMART" id="SM00220">
    <property type="entry name" value="S_TKc"/>
    <property type="match status" value="1"/>
</dbReference>
<keyword evidence="4" id="KW-0418">Kinase</keyword>
<keyword evidence="2" id="KW-0723">Serine/threonine-protein kinase</keyword>
<feature type="domain" description="Protein kinase" evidence="9">
    <location>
        <begin position="56"/>
        <end position="314"/>
    </location>
</feature>
<dbReference type="InterPro" id="IPR011009">
    <property type="entry name" value="Kinase-like_dom_sf"/>
</dbReference>
<protein>
    <recommendedName>
        <fullName evidence="1">non-specific serine/threonine protein kinase</fullName>
        <ecNumber evidence="1">2.7.11.1</ecNumber>
    </recommendedName>
</protein>
<dbReference type="InterPro" id="IPR008271">
    <property type="entry name" value="Ser/Thr_kinase_AS"/>
</dbReference>
<evidence type="ECO:0000256" key="4">
    <source>
        <dbReference type="ARBA" id="ARBA00022777"/>
    </source>
</evidence>
<dbReference type="InterPro" id="IPR000719">
    <property type="entry name" value="Prot_kinase_dom"/>
</dbReference>
<name>A0A2P6P027_9EUKA</name>
<dbReference type="FunFam" id="1.10.510.10:FF:000571">
    <property type="entry name" value="Maternal embryonic leucine zipper kinase"/>
    <property type="match status" value="1"/>
</dbReference>
<keyword evidence="4" id="KW-0808">Transferase</keyword>
<dbReference type="PANTHER" id="PTHR24346">
    <property type="entry name" value="MAP/MICROTUBULE AFFINITY-REGULATING KINASE"/>
    <property type="match status" value="1"/>
</dbReference>
<keyword evidence="11" id="KW-1185">Reference proteome</keyword>
<evidence type="ECO:0000259" key="9">
    <source>
        <dbReference type="PROSITE" id="PS50011"/>
    </source>
</evidence>
<dbReference type="PROSITE" id="PS00108">
    <property type="entry name" value="PROTEIN_KINASE_ST"/>
    <property type="match status" value="1"/>
</dbReference>
<dbReference type="OrthoDB" id="9984829at2759"/>
<dbReference type="Pfam" id="PF00069">
    <property type="entry name" value="Pkinase"/>
    <property type="match status" value="1"/>
</dbReference>
<evidence type="ECO:0000256" key="5">
    <source>
        <dbReference type="ARBA" id="ARBA00022840"/>
    </source>
</evidence>
<dbReference type="STRING" id="1890364.A0A2P6P027"/>
<dbReference type="InParanoid" id="A0A2P6P027"/>
<evidence type="ECO:0000256" key="7">
    <source>
        <dbReference type="ARBA" id="ARBA00048679"/>
    </source>
</evidence>
<evidence type="ECO:0000313" key="10">
    <source>
        <dbReference type="EMBL" id="PRP89547.1"/>
    </source>
</evidence>
<gene>
    <name evidence="10" type="ORF">PROFUN_00811</name>
</gene>
<organism evidence="10 11">
    <name type="scientific">Planoprotostelium fungivorum</name>
    <dbReference type="NCBI Taxonomy" id="1890364"/>
    <lineage>
        <taxon>Eukaryota</taxon>
        <taxon>Amoebozoa</taxon>
        <taxon>Evosea</taxon>
        <taxon>Variosea</taxon>
        <taxon>Cavosteliida</taxon>
        <taxon>Cavosteliaceae</taxon>
        <taxon>Planoprotostelium</taxon>
    </lineage>
</organism>
<dbReference type="EC" id="2.7.11.1" evidence="1"/>